<dbReference type="PANTHER" id="PTHR12265:SF14">
    <property type="entry name" value="INDOLE-DITERPENE BIOSYNTHESIS PROTEIN PAXU"/>
    <property type="match status" value="1"/>
</dbReference>
<dbReference type="EMBL" id="WIGO01000092">
    <property type="protein sequence ID" value="KAF6830595.1"/>
    <property type="molecule type" value="Genomic_DNA"/>
</dbReference>
<gene>
    <name evidence="1" type="ORF">CPLU01_07285</name>
</gene>
<dbReference type="InterPro" id="IPR029058">
    <property type="entry name" value="AB_hydrolase_fold"/>
</dbReference>
<dbReference type="InterPro" id="IPR008547">
    <property type="entry name" value="DUF829_TMEM53"/>
</dbReference>
<reference evidence="1" key="1">
    <citation type="journal article" date="2020" name="Phytopathology">
        <title>Genome Sequence Resources of Colletotrichum truncatum, C. plurivorum, C. musicola, and C. sojae: Four Species Pathogenic to Soybean (Glycine max).</title>
        <authorList>
            <person name="Rogerio F."/>
            <person name="Boufleur T.R."/>
            <person name="Ciampi-Guillardi M."/>
            <person name="Sukno S.A."/>
            <person name="Thon M.R."/>
            <person name="Massola Junior N.S."/>
            <person name="Baroncelli R."/>
        </authorList>
    </citation>
    <scope>NUCLEOTIDE SEQUENCE</scope>
    <source>
        <strain evidence="1">LFN00145</strain>
    </source>
</reference>
<organism evidence="1 2">
    <name type="scientific">Colletotrichum plurivorum</name>
    <dbReference type="NCBI Taxonomy" id="2175906"/>
    <lineage>
        <taxon>Eukaryota</taxon>
        <taxon>Fungi</taxon>
        <taxon>Dikarya</taxon>
        <taxon>Ascomycota</taxon>
        <taxon>Pezizomycotina</taxon>
        <taxon>Sordariomycetes</taxon>
        <taxon>Hypocreomycetidae</taxon>
        <taxon>Glomerellales</taxon>
        <taxon>Glomerellaceae</taxon>
        <taxon>Colletotrichum</taxon>
        <taxon>Colletotrichum orchidearum species complex</taxon>
    </lineage>
</organism>
<dbReference type="Pfam" id="PF05705">
    <property type="entry name" value="DUF829"/>
    <property type="match status" value="1"/>
</dbReference>
<keyword evidence="2" id="KW-1185">Reference proteome</keyword>
<name>A0A8H6KGE9_9PEZI</name>
<comment type="caution">
    <text evidence="1">The sequence shown here is derived from an EMBL/GenBank/DDBJ whole genome shotgun (WGS) entry which is preliminary data.</text>
</comment>
<dbReference type="AlphaFoldDB" id="A0A8H6KGE9"/>
<proteinExistence type="predicted"/>
<evidence type="ECO:0000313" key="2">
    <source>
        <dbReference type="Proteomes" id="UP000654918"/>
    </source>
</evidence>
<accession>A0A8H6KGE9</accession>
<protein>
    <submittedName>
        <fullName evidence="1">Indole-diterpene biosynthesis protein</fullName>
    </submittedName>
</protein>
<sequence length="312" mass="34464">MTDTEGSVVKVDDQLKATTTLDRFIALSNQVHLLRPSTDSATQNTTDKSEDEPDIVLIYGWGDAQLKHVAKFADGYSILFPSSKIIVLTSPLLSGLFRGPQHRHNGILPLLKEAFSPASEPPRQPSVLAHVLSNTGMMYFTATLEAYKRFFKRPMPHSLVVMDSVPGSMEPKKANIGNLADTLAAGAGLPLPNMITKALIVSSMYVMGTVDLLGIRENPVTVSMRNANDAELATTGARRVYVYSKEDPITLWEAVEEHAADAREKGYVVECELSEGSGHVEHMRTHPERYWHLIKRSWDEATAADRPVRARL</sequence>
<dbReference type="Proteomes" id="UP000654918">
    <property type="component" value="Unassembled WGS sequence"/>
</dbReference>
<dbReference type="PANTHER" id="PTHR12265">
    <property type="entry name" value="TRANSMEMBRANE PROTEIN 53"/>
    <property type="match status" value="1"/>
</dbReference>
<dbReference type="SUPFAM" id="SSF53474">
    <property type="entry name" value="alpha/beta-Hydrolases"/>
    <property type="match status" value="1"/>
</dbReference>
<evidence type="ECO:0000313" key="1">
    <source>
        <dbReference type="EMBL" id="KAF6830595.1"/>
    </source>
</evidence>